<dbReference type="InterPro" id="IPR000959">
    <property type="entry name" value="POLO_box_dom"/>
</dbReference>
<evidence type="ECO:0000256" key="1">
    <source>
        <dbReference type="ARBA" id="ARBA00004134"/>
    </source>
</evidence>
<sequence length="2191" mass="242624">MSIHAAPPPAIVSEPYGISYATANQLGKGGFAICFKAERLEKDRPTGHLVALKIVKTKMEPAKLAQKFVTELQIHSKLNHPNIVAFHRAFSFGESTYVVLELCSNGSLADLLKRRKNITMPEIRRFIIQVSGAVKYLHARNIVHRDLKTGNLFLDEHMNIKVGDFGLAALLVSGKDMDAKRRTTMCGTPNYLAPEILEKGKGHNEKVDLWAIGVIAYTLAVGRAPFHAASKDEIYKKLKSGDYSWPELSSITNEISADLRDLVSSLLVAEELRPNPDQIVSHAFFKIAFVPKHMSRNQLTKIPTWPNAALPSPEVLQRGYSDSWWHVCKESGVGEYLPGKFFQLNSGKRIRSVVRDIEREVAAGRQPVLPIPSDTVYTTYPYSGTFGFQANTGLEEISEERESTANVRQLREISNNEVQAPPTTAAMETNTATRKRKDIDLMPPPPYARRQGTVRSSSLRPKLAEEDTFRPYSSQPVPQVVSESVHKQSMSASQPESADDAFTYRRSVDASLARRPRALRKNLPARESAQEGTPMVSTDLPPPNTAVPARTVRTRTRVTAPEVIDIYDEGSKPDRQPMSSIPSVAKSVLPVANKRSRSAASAFPGTDPEDVLARLCLFRHNVASAIQRKRIAPPRRAQPQLAKPLPFVSRWVDYSRKHGVGYVLEDGTVGFIANAVPLRGTPVTHVAVRNGEQWLKCIGKRFENLDKVPFQILQDAGLAGIRIMNPSTCDERERERIRMLKVLWVKFGRYMVPGVGESQEPIMNDVEKEDAQSLLFVRFYQRLGNVGVWAFSDGCIQMHFPDHTKFVFSADGQHVSATLVSIEGVSSIEQSNDLPMKLLRDRETLLQPIHNMLYGSQYGRGQKLFAEIVRANMVEQKIDFLQNVLEQWIEGGGLGRGDRIQELQWQGLWVSDHAKKIDWVTVGRHGGDDAVTKRAGRKNAAAAQPSSGGGKPQVRKAAFESTKKKEVGVSDLTLISKISNEAINENLKKRFENGEIYTYIGHVLVSVNPFRDLGIYTDKVLDSYKGKNRLEVPPHVFAIAEASYYNMNAYKDNQCIIISGESGAGKTEAAKRIMQYIANVSGGSNSSIQETKDMVLATNPLLESFGNAKTLRNNNSSRFGKYLEIQFNGQGEPVGANINNYLLEKSRVVGQIVNERNFHIFYQFTKAASPKYREIFGLQQPQSYLYTSKSKCFDVQGIDDHAEFNDTLNAMNVIGLSQDEQDNIFRMLATILWLGNCTFAEDDQGNATIQDQSIVDFVAYLLEVQPAMVNKALTIRIMETSRGGRRGSVYEVPLNPAQATAVRDALSKGIYYNMFDWLVQRVNDSLRAKGQVAQSIGILDIYGFEIFERNSFEQLCINYVNEKLQQIFIQLTLKAEQDEYEREQITWTPIKYFDNKVVCELIEEKRPPGVFAALNDACATAHADPTAADGTFVQRLNALSSNPNFQPRQGQFVIKHYAGDVAYAVEGMTDKNKDALLKDILNLVGGSSNQFVHTLFPEQVDQDNKRRPPTAGDRIKASANDLVATLMKASPSYIRTIKPNENKSPTEYNVSNVMHQIKYLGLQENVRIRRAGFAYRQTFEKFVERFYLLSPKTSYAGDYTWTGDAKSGVKQILKDSSIPLEEYQMGVTKAFIKTPETLFALETMRDRYWHNMAIRIQRAWRNYLRYRVECATRIQRFWRRKTGGREFIEIRDEGHKLLQGRKERRRYSLIGYRRFMGDYLGIGNNGGSGELIRGSIHLNDQVIFSCRCELLVSKLGRSSKPEPRFLILTNKAVILVKQAIVNKQLQIMAERTMPVGSIKYVSASQLKDDWFAIGVGSPQEPDPLVNCIFKTEFFTWLKRVTRGAVEIRIDTSIQYNKKPGKPSTIKVVKDNMVPRDDLYKSGTIHTGPGESPTSVSKPTPRGKKIAGKPITSGKLLRPGGPGGQPSKLASRPKPAPRPVPQAQPLPGGGQPVAAAASYPVAPKPVAAAAASAAMHPKPVPQPVAALNGTGHARNASTASMTSSRAPPPPPPPPAAAAPPKDPQYKALYDFAGQTSGELSFRKDEIIAITQKENNGWWLGKRLDDSAAGWVPSAYIEEFKSAPPPPPPPVQSRPTPPAPPGSKSLANGIANGIRAKPTPPAPPAKRPAGRKAAPPAPGAARDSGYSANQSGSDSGAATPSSQGGGGGLAGGLAEALRARQKAMNRNDDGDDW</sequence>
<evidence type="ECO:0000256" key="10">
    <source>
        <dbReference type="ARBA" id="ARBA00023175"/>
    </source>
</evidence>
<feature type="domain" description="Myosin motor" evidence="21">
    <location>
        <begin position="967"/>
        <end position="1646"/>
    </location>
</feature>
<feature type="compositionally biased region" description="Low complexity" evidence="17">
    <location>
        <begin position="473"/>
        <end position="483"/>
    </location>
</feature>
<dbReference type="InterPro" id="IPR036961">
    <property type="entry name" value="Kinesin_motor_dom_sf"/>
</dbReference>
<dbReference type="Gene3D" id="1.20.120.720">
    <property type="entry name" value="Myosin VI head, motor domain, U50 subdomain"/>
    <property type="match status" value="1"/>
</dbReference>
<dbReference type="CDD" id="cd13118">
    <property type="entry name" value="POLO_box_1"/>
    <property type="match status" value="1"/>
</dbReference>
<dbReference type="Gene3D" id="1.20.58.530">
    <property type="match status" value="1"/>
</dbReference>
<dbReference type="PROSITE" id="PS51757">
    <property type="entry name" value="TH1"/>
    <property type="match status" value="1"/>
</dbReference>
<evidence type="ECO:0000256" key="6">
    <source>
        <dbReference type="ARBA" id="ARBA00022741"/>
    </source>
</evidence>
<dbReference type="InterPro" id="IPR017441">
    <property type="entry name" value="Protein_kinase_ATP_BS"/>
</dbReference>
<feature type="domain" description="SH3" evidence="18">
    <location>
        <begin position="2019"/>
        <end position="2080"/>
    </location>
</feature>
<proteinExistence type="inferred from homology"/>
<evidence type="ECO:0000256" key="15">
    <source>
        <dbReference type="PROSITE-ProRule" id="PRU10141"/>
    </source>
</evidence>
<organism evidence="23 24">
    <name type="scientific">Neodothiora populina</name>
    <dbReference type="NCBI Taxonomy" id="2781224"/>
    <lineage>
        <taxon>Eukaryota</taxon>
        <taxon>Fungi</taxon>
        <taxon>Dikarya</taxon>
        <taxon>Ascomycota</taxon>
        <taxon>Pezizomycotina</taxon>
        <taxon>Dothideomycetes</taxon>
        <taxon>Dothideomycetidae</taxon>
        <taxon>Dothideales</taxon>
        <taxon>Dothioraceae</taxon>
        <taxon>Neodothiora</taxon>
    </lineage>
</organism>
<feature type="binding site" evidence="14">
    <location>
        <begin position="1060"/>
        <end position="1067"/>
    </location>
    <ligand>
        <name>ATP</name>
        <dbReference type="ChEBI" id="CHEBI:30616"/>
    </ligand>
</feature>
<accession>A0ABR3PNE2</accession>
<dbReference type="SUPFAM" id="SSF50044">
    <property type="entry name" value="SH3-domain"/>
    <property type="match status" value="1"/>
</dbReference>
<comment type="similarity">
    <text evidence="2 14">Belongs to the TRAFAC class myosin-kinesin ATPase superfamily. Myosin family.</text>
</comment>
<dbReference type="InterPro" id="IPR027417">
    <property type="entry name" value="P-loop_NTPase"/>
</dbReference>
<evidence type="ECO:0000256" key="14">
    <source>
        <dbReference type="PROSITE-ProRule" id="PRU00782"/>
    </source>
</evidence>
<keyword evidence="24" id="KW-1185">Reference proteome</keyword>
<keyword evidence="16" id="KW-0418">Kinase</keyword>
<feature type="region of interest" description="Disordered" evidence="17">
    <location>
        <begin position="2077"/>
        <end position="2191"/>
    </location>
</feature>
<evidence type="ECO:0000256" key="13">
    <source>
        <dbReference type="PROSITE-ProRule" id="PRU00192"/>
    </source>
</evidence>
<evidence type="ECO:0000256" key="5">
    <source>
        <dbReference type="ARBA" id="ARBA00022737"/>
    </source>
</evidence>
<evidence type="ECO:0000259" key="19">
    <source>
        <dbReference type="PROSITE" id="PS50011"/>
    </source>
</evidence>
<feature type="compositionally biased region" description="Pro residues" evidence="17">
    <location>
        <begin position="2005"/>
        <end position="2021"/>
    </location>
</feature>
<evidence type="ECO:0000256" key="16">
    <source>
        <dbReference type="RuleBase" id="RU361162"/>
    </source>
</evidence>
<dbReference type="PROSITE" id="PS00108">
    <property type="entry name" value="PROTEIN_KINASE_ST"/>
    <property type="match status" value="1"/>
</dbReference>
<dbReference type="Gene3D" id="1.10.10.820">
    <property type="match status" value="1"/>
</dbReference>
<keyword evidence="10 14" id="KW-0505">Motor protein</keyword>
<feature type="region of interest" description="Disordered" evidence="17">
    <location>
        <begin position="930"/>
        <end position="955"/>
    </location>
</feature>
<dbReference type="Gene3D" id="3.30.1120.30">
    <property type="entry name" value="POLO box domain"/>
    <property type="match status" value="2"/>
</dbReference>
<keyword evidence="12" id="KW-0206">Cytoskeleton</keyword>
<evidence type="ECO:0000259" key="21">
    <source>
        <dbReference type="PROSITE" id="PS51456"/>
    </source>
</evidence>
<comment type="caution">
    <text evidence="23">The sequence shown here is derived from an EMBL/GenBank/DDBJ whole genome shotgun (WGS) entry which is preliminary data.</text>
</comment>
<dbReference type="PROSITE" id="PS51456">
    <property type="entry name" value="MYOSIN_MOTOR"/>
    <property type="match status" value="1"/>
</dbReference>
<evidence type="ECO:0000259" key="18">
    <source>
        <dbReference type="PROSITE" id="PS50002"/>
    </source>
</evidence>
<keyword evidence="8 14" id="KW-0067">ATP-binding</keyword>
<dbReference type="EMBL" id="JBFMKM010000003">
    <property type="protein sequence ID" value="KAL1310719.1"/>
    <property type="molecule type" value="Genomic_DNA"/>
</dbReference>
<dbReference type="PROSITE" id="PS00107">
    <property type="entry name" value="PROTEIN_KINASE_ATP"/>
    <property type="match status" value="1"/>
</dbReference>
<evidence type="ECO:0000313" key="24">
    <source>
        <dbReference type="Proteomes" id="UP001562354"/>
    </source>
</evidence>
<dbReference type="Pfam" id="PF06017">
    <property type="entry name" value="Myosin_TH1"/>
    <property type="match status" value="1"/>
</dbReference>
<feature type="compositionally biased region" description="Pro residues" evidence="17">
    <location>
        <begin position="2081"/>
        <end position="2099"/>
    </location>
</feature>
<dbReference type="InterPro" id="IPR036028">
    <property type="entry name" value="SH3-like_dom_sf"/>
</dbReference>
<evidence type="ECO:0000256" key="17">
    <source>
        <dbReference type="SAM" id="MobiDB-lite"/>
    </source>
</evidence>
<feature type="region of interest" description="Disordered" evidence="17">
    <location>
        <begin position="1877"/>
        <end position="1953"/>
    </location>
</feature>
<dbReference type="PROSITE" id="PS50002">
    <property type="entry name" value="SH3"/>
    <property type="match status" value="1"/>
</dbReference>
<dbReference type="PANTHER" id="PTHR13140:SF837">
    <property type="entry name" value="MYOSIN-3-RELATED"/>
    <property type="match status" value="1"/>
</dbReference>
<dbReference type="EC" id="2.7.11.21" evidence="16"/>
<feature type="compositionally biased region" description="Polar residues" evidence="17">
    <location>
        <begin position="1994"/>
        <end position="2004"/>
    </location>
</feature>
<dbReference type="PRINTS" id="PR00193">
    <property type="entry name" value="MYOSINHEAVY"/>
</dbReference>
<name>A0ABR3PNE2_9PEZI</name>
<dbReference type="SMART" id="SM00220">
    <property type="entry name" value="S_TKc"/>
    <property type="match status" value="1"/>
</dbReference>
<evidence type="ECO:0000259" key="20">
    <source>
        <dbReference type="PROSITE" id="PS50078"/>
    </source>
</evidence>
<feature type="domain" description="TH1" evidence="22">
    <location>
        <begin position="1704"/>
        <end position="1897"/>
    </location>
</feature>
<dbReference type="InterPro" id="IPR035535">
    <property type="entry name" value="Fungal_myosin-I_SH3"/>
</dbReference>
<feature type="domain" description="POLO box" evidence="20">
    <location>
        <begin position="773"/>
        <end position="855"/>
    </location>
</feature>
<dbReference type="Proteomes" id="UP001562354">
    <property type="component" value="Unassembled WGS sequence"/>
</dbReference>
<dbReference type="InterPro" id="IPR033701">
    <property type="entry name" value="POLO_box_1"/>
</dbReference>
<keyword evidence="6 14" id="KW-0547">Nucleotide-binding</keyword>
<dbReference type="Gene3D" id="1.10.510.10">
    <property type="entry name" value="Transferase(Phosphotransferase) domain 1"/>
    <property type="match status" value="1"/>
</dbReference>
<dbReference type="PROSITE" id="PS50011">
    <property type="entry name" value="PROTEIN_KINASE_DOM"/>
    <property type="match status" value="1"/>
</dbReference>
<evidence type="ECO:0000256" key="7">
    <source>
        <dbReference type="ARBA" id="ARBA00022801"/>
    </source>
</evidence>
<dbReference type="Pfam" id="PF00018">
    <property type="entry name" value="SH3_1"/>
    <property type="match status" value="1"/>
</dbReference>
<evidence type="ECO:0000256" key="11">
    <source>
        <dbReference type="ARBA" id="ARBA00023203"/>
    </source>
</evidence>
<keyword evidence="16" id="KW-0808">Transferase</keyword>
<keyword evidence="3 13" id="KW-0728">SH3 domain</keyword>
<protein>
    <recommendedName>
        <fullName evidence="16">Serine/threonine-protein kinase</fullName>
        <ecNumber evidence="16">2.7.11.21</ecNumber>
    </recommendedName>
</protein>
<dbReference type="SMART" id="SM00242">
    <property type="entry name" value="MYSc"/>
    <property type="match status" value="1"/>
</dbReference>
<keyword evidence="4" id="KW-0963">Cytoplasm</keyword>
<dbReference type="Gene3D" id="3.40.850.10">
    <property type="entry name" value="Kinesin motor domain"/>
    <property type="match status" value="1"/>
</dbReference>
<dbReference type="Gene3D" id="2.30.30.40">
    <property type="entry name" value="SH3 Domains"/>
    <property type="match status" value="1"/>
</dbReference>
<keyword evidence="16" id="KW-0723">Serine/threonine-protein kinase</keyword>
<dbReference type="InterPro" id="IPR001452">
    <property type="entry name" value="SH3_domain"/>
</dbReference>
<dbReference type="Pfam" id="PF00069">
    <property type="entry name" value="Pkinase"/>
    <property type="match status" value="1"/>
</dbReference>
<dbReference type="PROSITE" id="PS50078">
    <property type="entry name" value="POLO_BOX"/>
    <property type="match status" value="1"/>
</dbReference>
<dbReference type="InterPro" id="IPR010926">
    <property type="entry name" value="Myosin_TH1"/>
</dbReference>
<keyword evidence="7" id="KW-0378">Hydrolase</keyword>
<comment type="catalytic activity">
    <reaction evidence="16">
        <text>L-threonyl-[protein] + ATP = O-phospho-L-threonyl-[protein] + ADP + H(+)</text>
        <dbReference type="Rhea" id="RHEA:46608"/>
        <dbReference type="Rhea" id="RHEA-COMP:11060"/>
        <dbReference type="Rhea" id="RHEA-COMP:11605"/>
        <dbReference type="ChEBI" id="CHEBI:15378"/>
        <dbReference type="ChEBI" id="CHEBI:30013"/>
        <dbReference type="ChEBI" id="CHEBI:30616"/>
        <dbReference type="ChEBI" id="CHEBI:61977"/>
        <dbReference type="ChEBI" id="CHEBI:456216"/>
        <dbReference type="EC" id="2.7.11.21"/>
    </reaction>
</comment>
<evidence type="ECO:0000256" key="9">
    <source>
        <dbReference type="ARBA" id="ARBA00023123"/>
    </source>
</evidence>
<keyword evidence="5" id="KW-0677">Repeat</keyword>
<gene>
    <name evidence="23" type="ORF">AAFC00_000975</name>
</gene>
<dbReference type="Gene3D" id="1.20.5.4820">
    <property type="match status" value="1"/>
</dbReference>
<feature type="compositionally biased region" description="Low complexity" evidence="17">
    <location>
        <begin position="1944"/>
        <end position="1953"/>
    </location>
</feature>
<feature type="domain" description="Protein kinase" evidence="19">
    <location>
        <begin position="20"/>
        <end position="285"/>
    </location>
</feature>
<dbReference type="InterPro" id="IPR000719">
    <property type="entry name" value="Prot_kinase_dom"/>
</dbReference>
<dbReference type="InterPro" id="IPR008271">
    <property type="entry name" value="Ser/Thr_kinase_AS"/>
</dbReference>
<dbReference type="GeneID" id="95974678"/>
<dbReference type="SUPFAM" id="SSF56112">
    <property type="entry name" value="Protein kinase-like (PK-like)"/>
    <property type="match status" value="1"/>
</dbReference>
<dbReference type="CDD" id="cd01378">
    <property type="entry name" value="MYSc_Myo1"/>
    <property type="match status" value="1"/>
</dbReference>
<dbReference type="RefSeq" id="XP_069203568.1">
    <property type="nucleotide sequence ID" value="XM_069340101.1"/>
</dbReference>
<evidence type="ECO:0000256" key="8">
    <source>
        <dbReference type="ARBA" id="ARBA00022840"/>
    </source>
</evidence>
<feature type="region of interest" description="Actin-binding" evidence="14">
    <location>
        <begin position="1519"/>
        <end position="1541"/>
    </location>
</feature>
<evidence type="ECO:0000259" key="22">
    <source>
        <dbReference type="PROSITE" id="PS51757"/>
    </source>
</evidence>
<feature type="region of interest" description="Disordered" evidence="17">
    <location>
        <begin position="428"/>
        <end position="551"/>
    </location>
</feature>
<feature type="binding site" evidence="15">
    <location>
        <position position="53"/>
    </location>
    <ligand>
        <name>ATP</name>
        <dbReference type="ChEBI" id="CHEBI:30616"/>
    </ligand>
</feature>
<feature type="compositionally biased region" description="Pro residues" evidence="17">
    <location>
        <begin position="1933"/>
        <end position="1943"/>
    </location>
</feature>
<evidence type="ECO:0000256" key="3">
    <source>
        <dbReference type="ARBA" id="ARBA00022443"/>
    </source>
</evidence>
<keyword evidence="9 14" id="KW-0518">Myosin</keyword>
<evidence type="ECO:0000256" key="12">
    <source>
        <dbReference type="ARBA" id="ARBA00023212"/>
    </source>
</evidence>
<dbReference type="SUPFAM" id="SSF52540">
    <property type="entry name" value="P-loop containing nucleoside triphosphate hydrolases"/>
    <property type="match status" value="1"/>
</dbReference>
<evidence type="ECO:0000256" key="4">
    <source>
        <dbReference type="ARBA" id="ARBA00022490"/>
    </source>
</evidence>
<feature type="compositionally biased region" description="Low complexity" evidence="17">
    <location>
        <begin position="2129"/>
        <end position="2140"/>
    </location>
</feature>
<dbReference type="InterPro" id="IPR036947">
    <property type="entry name" value="POLO_box_dom_sf"/>
</dbReference>
<evidence type="ECO:0000313" key="23">
    <source>
        <dbReference type="EMBL" id="KAL1310719.1"/>
    </source>
</evidence>
<dbReference type="SMART" id="SM00326">
    <property type="entry name" value="SH3"/>
    <property type="match status" value="1"/>
</dbReference>
<evidence type="ECO:0000256" key="2">
    <source>
        <dbReference type="ARBA" id="ARBA00008314"/>
    </source>
</evidence>
<feature type="region of interest" description="Disordered" evidence="17">
    <location>
        <begin position="1979"/>
        <end position="2025"/>
    </location>
</feature>
<dbReference type="SUPFAM" id="SSF82615">
    <property type="entry name" value="Polo-box domain"/>
    <property type="match status" value="2"/>
</dbReference>
<comment type="subcellular location">
    <subcellularLocation>
        <location evidence="1">Cytoplasm</location>
        <location evidence="1">Cytoskeleton</location>
        <location evidence="1">Actin patch</location>
    </subcellularLocation>
</comment>
<feature type="compositionally biased region" description="Polar residues" evidence="17">
    <location>
        <begin position="487"/>
        <end position="496"/>
    </location>
</feature>
<dbReference type="Pfam" id="PF00063">
    <property type="entry name" value="Myosin_head"/>
    <property type="match status" value="1"/>
</dbReference>
<dbReference type="CDD" id="cd11858">
    <property type="entry name" value="SH3_Myosin-I_fungi"/>
    <property type="match status" value="1"/>
</dbReference>
<reference evidence="23 24" key="1">
    <citation type="submission" date="2024-07" db="EMBL/GenBank/DDBJ databases">
        <title>Draft sequence of the Neodothiora populina.</title>
        <authorList>
            <person name="Drown D.D."/>
            <person name="Schuette U.S."/>
            <person name="Buechlein A.B."/>
            <person name="Rusch D.R."/>
            <person name="Winton L.W."/>
            <person name="Adams G.A."/>
        </authorList>
    </citation>
    <scope>NUCLEOTIDE SEQUENCE [LARGE SCALE GENOMIC DNA]</scope>
    <source>
        <strain evidence="23 24">CPC 39397</strain>
    </source>
</reference>
<dbReference type="InterPro" id="IPR036072">
    <property type="entry name" value="MYSc_Myo1"/>
</dbReference>
<dbReference type="InterPro" id="IPR011009">
    <property type="entry name" value="Kinase-like_dom_sf"/>
</dbReference>
<comment type="similarity">
    <text evidence="16">Belongs to the protein kinase superfamily. Ser/Thr protein kinase family. CDC5/Polo subfamily.</text>
</comment>
<dbReference type="PANTHER" id="PTHR13140">
    <property type="entry name" value="MYOSIN"/>
    <property type="match status" value="1"/>
</dbReference>
<keyword evidence="11 14" id="KW-0009">Actin-binding</keyword>
<dbReference type="InterPro" id="IPR001609">
    <property type="entry name" value="Myosin_head_motor_dom-like"/>
</dbReference>